<evidence type="ECO:0000259" key="1">
    <source>
        <dbReference type="Pfam" id="PF00535"/>
    </source>
</evidence>
<dbReference type="SUPFAM" id="SSF53448">
    <property type="entry name" value="Nucleotide-diphospho-sugar transferases"/>
    <property type="match status" value="1"/>
</dbReference>
<dbReference type="CDD" id="cd06433">
    <property type="entry name" value="GT_2_WfgS_like"/>
    <property type="match status" value="1"/>
</dbReference>
<name>A0A397WP99_PHOVU</name>
<organism evidence="2 12">
    <name type="scientific">Phocaeicola vulgatus</name>
    <name type="common">Bacteroides vulgatus</name>
    <dbReference type="NCBI Taxonomy" id="821"/>
    <lineage>
        <taxon>Bacteria</taxon>
        <taxon>Pseudomonadati</taxon>
        <taxon>Bacteroidota</taxon>
        <taxon>Bacteroidia</taxon>
        <taxon>Bacteroidales</taxon>
        <taxon>Bacteroidaceae</taxon>
        <taxon>Phocaeicola</taxon>
    </lineage>
</organism>
<dbReference type="Proteomes" id="UP000285469">
    <property type="component" value="Unassembled WGS sequence"/>
</dbReference>
<dbReference type="GO" id="GO:0016758">
    <property type="term" value="F:hexosyltransferase activity"/>
    <property type="evidence" value="ECO:0007669"/>
    <property type="project" value="UniProtKB-ARBA"/>
</dbReference>
<dbReference type="Proteomes" id="UP000470952">
    <property type="component" value="Unassembled WGS sequence"/>
</dbReference>
<dbReference type="Proteomes" id="UP000437380">
    <property type="component" value="Unassembled WGS sequence"/>
</dbReference>
<dbReference type="EMBL" id="WDAG01000004">
    <property type="protein sequence ID" value="KAB6662071.1"/>
    <property type="molecule type" value="Genomic_DNA"/>
</dbReference>
<evidence type="ECO:0000313" key="11">
    <source>
        <dbReference type="Proteomes" id="UP000470777"/>
    </source>
</evidence>
<dbReference type="Gene3D" id="3.90.550.10">
    <property type="entry name" value="Spore Coat Polysaccharide Biosynthesis Protein SpsA, Chain A"/>
    <property type="match status" value="1"/>
</dbReference>
<evidence type="ECO:0000313" key="10">
    <source>
        <dbReference type="Proteomes" id="UP000437380"/>
    </source>
</evidence>
<dbReference type="Proteomes" id="UP000470777">
    <property type="component" value="Unassembled WGS sequence"/>
</dbReference>
<keyword evidence="2" id="KW-0808">Transferase</keyword>
<evidence type="ECO:0000313" key="13">
    <source>
        <dbReference type="Proteomes" id="UP000555193"/>
    </source>
</evidence>
<dbReference type="EMBL" id="JABDSH010000074">
    <property type="protein sequence ID" value="NMW36373.1"/>
    <property type="molecule type" value="Genomic_DNA"/>
</dbReference>
<dbReference type="PANTHER" id="PTHR22916:SF67">
    <property type="entry name" value="COLANIC ACID BIOSYNTHESIS GLYCOSYL TRANSFERASE WCAE-RELATED"/>
    <property type="match status" value="1"/>
</dbReference>
<evidence type="ECO:0000313" key="8">
    <source>
        <dbReference type="Proteomes" id="UP000285379"/>
    </source>
</evidence>
<dbReference type="EMBL" id="QRYT01000105">
    <property type="protein sequence ID" value="RGV02876.1"/>
    <property type="molecule type" value="Genomic_DNA"/>
</dbReference>
<evidence type="ECO:0000313" key="2">
    <source>
        <dbReference type="EMBL" id="KAB6662071.1"/>
    </source>
</evidence>
<protein>
    <submittedName>
        <fullName evidence="2">Glycosyltransferase</fullName>
    </submittedName>
</protein>
<reference evidence="8 9" key="1">
    <citation type="submission" date="2018-08" db="EMBL/GenBank/DDBJ databases">
        <title>A genome reference for cultivated species of the human gut microbiota.</title>
        <authorList>
            <person name="Zou Y."/>
            <person name="Xue W."/>
            <person name="Luo G."/>
        </authorList>
    </citation>
    <scope>NUCLEOTIDE SEQUENCE [LARGE SCALE GENOMIC DNA]</scope>
    <source>
        <strain evidence="7 9">AF12-25</strain>
        <strain evidence="6 8">AF14-8</strain>
    </source>
</reference>
<evidence type="ECO:0000313" key="5">
    <source>
        <dbReference type="EMBL" id="NMW36373.1"/>
    </source>
</evidence>
<dbReference type="Proteomes" id="UP000555193">
    <property type="component" value="Unassembled WGS sequence"/>
</dbReference>
<evidence type="ECO:0000313" key="4">
    <source>
        <dbReference type="EMBL" id="KAB6698199.1"/>
    </source>
</evidence>
<dbReference type="EMBL" id="QSAI01000045">
    <property type="protein sequence ID" value="RGW44841.1"/>
    <property type="molecule type" value="Genomic_DNA"/>
</dbReference>
<evidence type="ECO:0000313" key="6">
    <source>
        <dbReference type="EMBL" id="RGV02876.1"/>
    </source>
</evidence>
<dbReference type="PANTHER" id="PTHR22916">
    <property type="entry name" value="GLYCOSYLTRANSFERASE"/>
    <property type="match status" value="1"/>
</dbReference>
<evidence type="ECO:0000313" key="7">
    <source>
        <dbReference type="EMBL" id="RGW44841.1"/>
    </source>
</evidence>
<dbReference type="InterPro" id="IPR029044">
    <property type="entry name" value="Nucleotide-diphossugar_trans"/>
</dbReference>
<proteinExistence type="predicted"/>
<accession>A0A397WP99</accession>
<evidence type="ECO:0000313" key="12">
    <source>
        <dbReference type="Proteomes" id="UP000470952"/>
    </source>
</evidence>
<gene>
    <name evidence="7" type="ORF">DWV70_18920</name>
    <name evidence="6" type="ORF">DWW27_22945</name>
    <name evidence="4" type="ORF">GAY17_15275</name>
    <name evidence="2" type="ORF">GAZ76_05115</name>
    <name evidence="3" type="ORF">GAZ92_14665</name>
    <name evidence="5" type="ORF">HKQ54_09535</name>
</gene>
<dbReference type="Proteomes" id="UP000285379">
    <property type="component" value="Unassembled WGS sequence"/>
</dbReference>
<sequence>MKNIGISIITVVYNNIRGIERTIQSVLNQSYNNIEYIIIDGGSTDGTLDVIKRYENRISYWISEADEGIYNAMNKGILKAHGSFLNFMNSGDTFVTSTTIERLIERYEKGDKIIYGNILKCYDRRKERTSGIVSSHPDIIDFYKNMINHQAAFISRELFEKYGLYDEKYKLASDWFFFLKVVGINQEKVRYCNIDVANFMMDGISSMMPLKYMEEQREIRKALFKGYDVLFCELAEYRQSSIIRFLVKIRMYLGSRNVGDKIRFVRSIFEGR</sequence>
<dbReference type="RefSeq" id="WP_117710030.1">
    <property type="nucleotide sequence ID" value="NZ_CP072234.1"/>
</dbReference>
<dbReference type="EMBL" id="WCZY01000021">
    <property type="protein sequence ID" value="KAB6690840.1"/>
    <property type="molecule type" value="Genomic_DNA"/>
</dbReference>
<dbReference type="EMBL" id="WCZV01000021">
    <property type="protein sequence ID" value="KAB6698199.1"/>
    <property type="molecule type" value="Genomic_DNA"/>
</dbReference>
<evidence type="ECO:0000313" key="9">
    <source>
        <dbReference type="Proteomes" id="UP000285469"/>
    </source>
</evidence>
<dbReference type="Pfam" id="PF00535">
    <property type="entry name" value="Glycos_transf_2"/>
    <property type="match status" value="1"/>
</dbReference>
<evidence type="ECO:0000313" key="3">
    <source>
        <dbReference type="EMBL" id="KAB6690840.1"/>
    </source>
</evidence>
<reference evidence="5 13" key="3">
    <citation type="submission" date="2020-04" db="EMBL/GenBank/DDBJ databases">
        <title>A novel gut-associated lysogenic phage, Bacteroides phage BV01, alters the host transcriptome and bile acid metabolism in Bacteroides vulgatus.</title>
        <authorList>
            <person name="Campbell D.E."/>
            <person name="Ly L."/>
            <person name="Ridlon J.M."/>
            <person name="Hsiao A."/>
            <person name="Degnan P.H."/>
        </authorList>
    </citation>
    <scope>NUCLEOTIDE SEQUENCE [LARGE SCALE GENOMIC DNA]</scope>
    <source>
        <strain evidence="5 13">VPI-4506</strain>
    </source>
</reference>
<dbReference type="InterPro" id="IPR001173">
    <property type="entry name" value="Glyco_trans_2-like"/>
</dbReference>
<comment type="caution">
    <text evidence="2">The sequence shown here is derived from an EMBL/GenBank/DDBJ whole genome shotgun (WGS) entry which is preliminary data.</text>
</comment>
<feature type="domain" description="Glycosyltransferase 2-like" evidence="1">
    <location>
        <begin position="7"/>
        <end position="151"/>
    </location>
</feature>
<reference evidence="10 11" key="2">
    <citation type="journal article" date="2019" name="Nat. Med.">
        <title>A library of human gut bacterial isolates paired with longitudinal multiomics data enables mechanistic microbiome research.</title>
        <authorList>
            <person name="Poyet M."/>
            <person name="Groussin M."/>
            <person name="Gibbons S.M."/>
            <person name="Avila-Pacheco J."/>
            <person name="Jiang X."/>
            <person name="Kearney S.M."/>
            <person name="Perrotta A.R."/>
            <person name="Berdy B."/>
            <person name="Zhao S."/>
            <person name="Lieberman T.D."/>
            <person name="Swanson P.K."/>
            <person name="Smith M."/>
            <person name="Roesemann S."/>
            <person name="Alexander J.E."/>
            <person name="Rich S.A."/>
            <person name="Livny J."/>
            <person name="Vlamakis H."/>
            <person name="Clish C."/>
            <person name="Bullock K."/>
            <person name="Deik A."/>
            <person name="Scott J."/>
            <person name="Pierce K.A."/>
            <person name="Xavier R.J."/>
            <person name="Alm E.J."/>
        </authorList>
    </citation>
    <scope>NUCLEOTIDE SEQUENCE [LARGE SCALE GENOMIC DNA]</scope>
    <source>
        <strain evidence="4 10">BIOML-A82</strain>
        <strain evidence="3 11">BIOML-A85</strain>
        <strain evidence="2 12">BIOML-A93</strain>
    </source>
</reference>
<dbReference type="AlphaFoldDB" id="A0A397WP99"/>